<keyword evidence="3" id="KW-0862">Zinc</keyword>
<evidence type="ECO:0000313" key="7">
    <source>
        <dbReference type="Proteomes" id="UP000789570"/>
    </source>
</evidence>
<feature type="domain" description="3CxxC-type" evidence="5">
    <location>
        <begin position="292"/>
        <end position="376"/>
    </location>
</feature>
<evidence type="ECO:0000313" key="6">
    <source>
        <dbReference type="EMBL" id="CAG8535249.1"/>
    </source>
</evidence>
<comment type="caution">
    <text evidence="6">The sequence shown here is derived from an EMBL/GenBank/DDBJ whole genome shotgun (WGS) entry which is preliminary data.</text>
</comment>
<dbReference type="InterPro" id="IPR027377">
    <property type="entry name" value="ZAR1/RTP1-5-like_Znf-3CxxC"/>
</dbReference>
<evidence type="ECO:0000256" key="3">
    <source>
        <dbReference type="ARBA" id="ARBA00022833"/>
    </source>
</evidence>
<feature type="compositionally biased region" description="Polar residues" evidence="4">
    <location>
        <begin position="38"/>
        <end position="65"/>
    </location>
</feature>
<dbReference type="SMART" id="SM01328">
    <property type="entry name" value="zf-3CxxC"/>
    <property type="match status" value="1"/>
</dbReference>
<keyword evidence="2" id="KW-0863">Zinc-finger</keyword>
<reference evidence="6" key="1">
    <citation type="submission" date="2021-06" db="EMBL/GenBank/DDBJ databases">
        <authorList>
            <person name="Kallberg Y."/>
            <person name="Tangrot J."/>
            <person name="Rosling A."/>
        </authorList>
    </citation>
    <scope>NUCLEOTIDE SEQUENCE</scope>
    <source>
        <strain evidence="6">UK204</strain>
    </source>
</reference>
<name>A0A9N9FIE4_9GLOM</name>
<evidence type="ECO:0000259" key="5">
    <source>
        <dbReference type="SMART" id="SM01328"/>
    </source>
</evidence>
<protein>
    <submittedName>
        <fullName evidence="6">11147_t:CDS:1</fullName>
    </submittedName>
</protein>
<evidence type="ECO:0000256" key="4">
    <source>
        <dbReference type="SAM" id="MobiDB-lite"/>
    </source>
</evidence>
<dbReference type="Pfam" id="PF13695">
    <property type="entry name" value="Zn_ribbon_3CxxC"/>
    <property type="match status" value="1"/>
</dbReference>
<sequence length="391" mass="46058">MGQTISSVLKEGQDDENVTTFLERRKATSPYYGPYNTRKATFTTNSQGMTAPSINHSMNMEQKLSSVEPRKETSWEEEKEDPTSWLHHHQNSLNEITTQTTLGKKVETAPFIQPYNVVAQSRKKEEISPSIQPCYNTLAQKTTSLMSESTISPLYRSVTSSYKRNELMTPRERERRVKKGRDILKILQHLVSILRDNDEDVIYGFWQCEKLEERDLEEPGWEEELSLDVLQKCLNKTPEDIYESFKKNCIDYTACRKEHLITSFRKYTRSRYLDEEPDLEIICHLLWNDYYRVYGEFKCRNCWKKWRSAYIWISFQKFIEKIPGPRLRKNDFYMQNCKKCKAGENDESFILLYEPLKTSGGVKPHKVELCAKCQNDEYCRQTGTYLGKNVH</sequence>
<feature type="region of interest" description="Disordered" evidence="4">
    <location>
        <begin position="29"/>
        <end position="92"/>
    </location>
</feature>
<dbReference type="AlphaFoldDB" id="A0A9N9FIE4"/>
<accession>A0A9N9FIE4</accession>
<evidence type="ECO:0000256" key="2">
    <source>
        <dbReference type="ARBA" id="ARBA00022771"/>
    </source>
</evidence>
<dbReference type="OrthoDB" id="10038672at2759"/>
<proteinExistence type="predicted"/>
<keyword evidence="1" id="KW-0479">Metal-binding</keyword>
<gene>
    <name evidence="6" type="ORF">FCALED_LOCUS5372</name>
</gene>
<keyword evidence="7" id="KW-1185">Reference proteome</keyword>
<dbReference type="EMBL" id="CAJVPQ010001153">
    <property type="protein sequence ID" value="CAG8535249.1"/>
    <property type="molecule type" value="Genomic_DNA"/>
</dbReference>
<evidence type="ECO:0000256" key="1">
    <source>
        <dbReference type="ARBA" id="ARBA00022723"/>
    </source>
</evidence>
<organism evidence="6 7">
    <name type="scientific">Funneliformis caledonium</name>
    <dbReference type="NCBI Taxonomy" id="1117310"/>
    <lineage>
        <taxon>Eukaryota</taxon>
        <taxon>Fungi</taxon>
        <taxon>Fungi incertae sedis</taxon>
        <taxon>Mucoromycota</taxon>
        <taxon>Glomeromycotina</taxon>
        <taxon>Glomeromycetes</taxon>
        <taxon>Glomerales</taxon>
        <taxon>Glomeraceae</taxon>
        <taxon>Funneliformis</taxon>
    </lineage>
</organism>
<dbReference type="Proteomes" id="UP000789570">
    <property type="component" value="Unassembled WGS sequence"/>
</dbReference>
<dbReference type="GO" id="GO:0008270">
    <property type="term" value="F:zinc ion binding"/>
    <property type="evidence" value="ECO:0007669"/>
    <property type="project" value="UniProtKB-KW"/>
</dbReference>